<proteinExistence type="predicted"/>
<evidence type="ECO:0000313" key="2">
    <source>
        <dbReference type="Proteomes" id="UP000253816"/>
    </source>
</evidence>
<dbReference type="AlphaFoldDB" id="A0A369KCK6"/>
<dbReference type="Proteomes" id="UP000253816">
    <property type="component" value="Unassembled WGS sequence"/>
</dbReference>
<protein>
    <submittedName>
        <fullName evidence="1">Uncharacterized protein</fullName>
    </submittedName>
</protein>
<keyword evidence="2" id="KW-1185">Reference proteome</keyword>
<comment type="caution">
    <text evidence="1">The sequence shown here is derived from an EMBL/GenBank/DDBJ whole genome shotgun (WGS) entry which is preliminary data.</text>
</comment>
<organism evidence="1 2">
    <name type="scientific">Candidatus Similichlamydia laticola</name>
    <dbReference type="NCBI Taxonomy" id="2170265"/>
    <lineage>
        <taxon>Bacteria</taxon>
        <taxon>Pseudomonadati</taxon>
        <taxon>Chlamydiota</taxon>
        <taxon>Chlamydiia</taxon>
        <taxon>Parachlamydiales</taxon>
        <taxon>Candidatus Parilichlamydiaceae</taxon>
        <taxon>Candidatus Similichlamydia</taxon>
    </lineage>
</organism>
<gene>
    <name evidence="1" type="ORF">HAT2_00564</name>
</gene>
<accession>A0A369KCK6</accession>
<name>A0A369KCK6_9BACT</name>
<evidence type="ECO:0000313" key="1">
    <source>
        <dbReference type="EMBL" id="RDB31332.1"/>
    </source>
</evidence>
<reference evidence="1 2" key="1">
    <citation type="submission" date="2018-07" db="EMBL/GenBank/DDBJ databases">
        <title>Comparative genomics of the Candidatus Parilichlamydiaceae reveals evidence of convergent evolution and genome reduction in the phylum Chlamydiae.</title>
        <authorList>
            <person name="Taylor-Brown A."/>
            <person name="Polkinghorne A."/>
        </authorList>
    </citation>
    <scope>NUCLEOTIDE SEQUENCE [LARGE SCALE GENOMIC DNA]</scope>
    <source>
        <strain evidence="1 2">Hat2</strain>
    </source>
</reference>
<sequence length="44" mass="5275">MKFKYTKLVSVRREIHNFLHQSYETLQNEAVEIYTGREQCSIAL</sequence>
<dbReference type="EMBL" id="QQBG01000019">
    <property type="protein sequence ID" value="RDB31332.1"/>
    <property type="molecule type" value="Genomic_DNA"/>
</dbReference>